<dbReference type="InterPro" id="IPR052158">
    <property type="entry name" value="INH-QAR"/>
</dbReference>
<evidence type="ECO:0000313" key="3">
    <source>
        <dbReference type="Proteomes" id="UP001141950"/>
    </source>
</evidence>
<name>A0A9X2S789_9BACL</name>
<dbReference type="PANTHER" id="PTHR43130:SF3">
    <property type="entry name" value="HTH-TYPE TRANSCRIPTIONAL REGULATOR RV1931C"/>
    <property type="match status" value="1"/>
</dbReference>
<dbReference type="AlphaFoldDB" id="A0A9X2S789"/>
<feature type="domain" description="DJ-1/PfpI" evidence="1">
    <location>
        <begin position="7"/>
        <end position="190"/>
    </location>
</feature>
<protein>
    <submittedName>
        <fullName evidence="2">DJ-1/PfpI family protein</fullName>
    </submittedName>
</protein>
<gene>
    <name evidence="2" type="ORF">NQZ67_02760</name>
</gene>
<dbReference type="Pfam" id="PF01965">
    <property type="entry name" value="DJ-1_PfpI"/>
    <property type="match status" value="1"/>
</dbReference>
<dbReference type="EMBL" id="JANIPJ010000002">
    <property type="protein sequence ID" value="MCR2802791.1"/>
    <property type="molecule type" value="Genomic_DNA"/>
</dbReference>
<dbReference type="SUPFAM" id="SSF52317">
    <property type="entry name" value="Class I glutamine amidotransferase-like"/>
    <property type="match status" value="1"/>
</dbReference>
<dbReference type="InterPro" id="IPR002818">
    <property type="entry name" value="DJ-1/PfpI"/>
</dbReference>
<keyword evidence="3" id="KW-1185">Reference proteome</keyword>
<sequence>MRKSYKVGIWIYDGMDILDYAGPAEVLALTAYSRLQQTVLLYRRVLPKRTPFQVKTISEDGGMIKSHAGTLVQADYSVSTAPAFDILIVPGGPLRAVQKLIKSRAAMEYILSSSKQAEVICSVCSGALILAEAGLLDGKKATTHHLVFSYLSNKKRGIEVIKDKVAVKDGRIMTSGGVSSGIHMSLFLVETLFGKETALRTAKTIEYNSYHENGNLEVAEEE</sequence>
<dbReference type="CDD" id="cd03139">
    <property type="entry name" value="GATase1_PfpI_2"/>
    <property type="match status" value="1"/>
</dbReference>
<reference evidence="2" key="1">
    <citation type="submission" date="2022-08" db="EMBL/GenBank/DDBJ databases">
        <title>The genomic sequence of strain Paenibacillus sp. SCIV0701.</title>
        <authorList>
            <person name="Zhao H."/>
        </authorList>
    </citation>
    <scope>NUCLEOTIDE SEQUENCE</scope>
    <source>
        <strain evidence="2">SCIV0701</strain>
    </source>
</reference>
<dbReference type="Proteomes" id="UP001141950">
    <property type="component" value="Unassembled WGS sequence"/>
</dbReference>
<proteinExistence type="predicted"/>
<evidence type="ECO:0000313" key="2">
    <source>
        <dbReference type="EMBL" id="MCR2802791.1"/>
    </source>
</evidence>
<dbReference type="Gene3D" id="3.40.50.880">
    <property type="match status" value="1"/>
</dbReference>
<comment type="caution">
    <text evidence="2">The sequence shown here is derived from an EMBL/GenBank/DDBJ whole genome shotgun (WGS) entry which is preliminary data.</text>
</comment>
<dbReference type="PANTHER" id="PTHR43130">
    <property type="entry name" value="ARAC-FAMILY TRANSCRIPTIONAL REGULATOR"/>
    <property type="match status" value="1"/>
</dbReference>
<evidence type="ECO:0000259" key="1">
    <source>
        <dbReference type="Pfam" id="PF01965"/>
    </source>
</evidence>
<accession>A0A9X2S789</accession>
<organism evidence="2 3">
    <name type="scientific">Paenibacillus soyae</name>
    <dbReference type="NCBI Taxonomy" id="2969249"/>
    <lineage>
        <taxon>Bacteria</taxon>
        <taxon>Bacillati</taxon>
        <taxon>Bacillota</taxon>
        <taxon>Bacilli</taxon>
        <taxon>Bacillales</taxon>
        <taxon>Paenibacillaceae</taxon>
        <taxon>Paenibacillus</taxon>
    </lineage>
</organism>
<dbReference type="InterPro" id="IPR029062">
    <property type="entry name" value="Class_I_gatase-like"/>
</dbReference>